<dbReference type="GO" id="GO:0022857">
    <property type="term" value="F:transmembrane transporter activity"/>
    <property type="evidence" value="ECO:0007669"/>
    <property type="project" value="InterPro"/>
</dbReference>
<accession>A0A024Q814</accession>
<dbReference type="EMBL" id="CCDP010000001">
    <property type="protein sequence ID" value="CDQ38683.1"/>
    <property type="molecule type" value="Genomic_DNA"/>
</dbReference>
<dbReference type="InterPro" id="IPR038377">
    <property type="entry name" value="Na/Glc_symporter_sf"/>
</dbReference>
<evidence type="ECO:0000256" key="5">
    <source>
        <dbReference type="ARBA" id="ARBA00022989"/>
    </source>
</evidence>
<feature type="transmembrane region" description="Helical" evidence="8">
    <location>
        <begin position="47"/>
        <end position="68"/>
    </location>
</feature>
<reference evidence="9 10" key="1">
    <citation type="submission" date="2014-03" db="EMBL/GenBank/DDBJ databases">
        <authorList>
            <person name="Urmite Genomes U."/>
        </authorList>
    </citation>
    <scope>NUCLEOTIDE SEQUENCE [LARGE SCALE GENOMIC DNA]</scope>
    <source>
        <strain evidence="9 10">Vm-5</strain>
    </source>
</reference>
<dbReference type="PROSITE" id="PS50283">
    <property type="entry name" value="NA_SOLUT_SYMP_3"/>
    <property type="match status" value="1"/>
</dbReference>
<gene>
    <name evidence="9" type="primary">panF_2</name>
    <name evidence="9" type="ORF">BN990_00955</name>
</gene>
<dbReference type="PANTHER" id="PTHR48086">
    <property type="entry name" value="SODIUM/PROLINE SYMPORTER-RELATED"/>
    <property type="match status" value="1"/>
</dbReference>
<evidence type="ECO:0000313" key="10">
    <source>
        <dbReference type="Proteomes" id="UP000028875"/>
    </source>
</evidence>
<proteinExistence type="inferred from homology"/>
<dbReference type="InterPro" id="IPR001734">
    <property type="entry name" value="Na/solute_symporter"/>
</dbReference>
<keyword evidence="3" id="KW-0813">Transport</keyword>
<dbReference type="InterPro" id="IPR050277">
    <property type="entry name" value="Sodium:Solute_Symporter"/>
</dbReference>
<comment type="caution">
    <text evidence="9">The sequence shown here is derived from an EMBL/GenBank/DDBJ whole genome shotgun (WGS) entry which is preliminary data.</text>
</comment>
<evidence type="ECO:0000256" key="4">
    <source>
        <dbReference type="ARBA" id="ARBA00022692"/>
    </source>
</evidence>
<feature type="transmembrane region" description="Helical" evidence="8">
    <location>
        <begin position="187"/>
        <end position="208"/>
    </location>
</feature>
<dbReference type="AlphaFoldDB" id="A0A024Q814"/>
<dbReference type="GO" id="GO:0005886">
    <property type="term" value="C:plasma membrane"/>
    <property type="evidence" value="ECO:0007669"/>
    <property type="project" value="TreeGrafter"/>
</dbReference>
<organism evidence="9 10">
    <name type="scientific">Virgibacillus massiliensis</name>
    <dbReference type="NCBI Taxonomy" id="1462526"/>
    <lineage>
        <taxon>Bacteria</taxon>
        <taxon>Bacillati</taxon>
        <taxon>Bacillota</taxon>
        <taxon>Bacilli</taxon>
        <taxon>Bacillales</taxon>
        <taxon>Bacillaceae</taxon>
        <taxon>Virgibacillus</taxon>
    </lineage>
</organism>
<dbReference type="eggNOG" id="COG0591">
    <property type="taxonomic scope" value="Bacteria"/>
</dbReference>
<evidence type="ECO:0000313" key="9">
    <source>
        <dbReference type="EMBL" id="CDQ38683.1"/>
    </source>
</evidence>
<feature type="transmembrane region" description="Helical" evidence="8">
    <location>
        <begin position="74"/>
        <end position="95"/>
    </location>
</feature>
<dbReference type="PANTHER" id="PTHR48086:SF7">
    <property type="entry name" value="SODIUM-SOLUTE SYMPORTER-RELATED"/>
    <property type="match status" value="1"/>
</dbReference>
<dbReference type="RefSeq" id="WP_198433951.1">
    <property type="nucleotide sequence ID" value="NZ_BNER01000010.1"/>
</dbReference>
<evidence type="ECO:0000256" key="1">
    <source>
        <dbReference type="ARBA" id="ARBA00004141"/>
    </source>
</evidence>
<evidence type="ECO:0000256" key="7">
    <source>
        <dbReference type="RuleBase" id="RU362091"/>
    </source>
</evidence>
<dbReference type="STRING" id="1462526.BN990_00955"/>
<comment type="similarity">
    <text evidence="2 7">Belongs to the sodium:solute symporter (SSF) (TC 2.A.21) family.</text>
</comment>
<feature type="transmembrane region" description="Helical" evidence="8">
    <location>
        <begin position="303"/>
        <end position="324"/>
    </location>
</feature>
<feature type="transmembrane region" description="Helical" evidence="8">
    <location>
        <begin position="228"/>
        <end position="249"/>
    </location>
</feature>
<evidence type="ECO:0000256" key="2">
    <source>
        <dbReference type="ARBA" id="ARBA00006434"/>
    </source>
</evidence>
<feature type="transmembrane region" description="Helical" evidence="8">
    <location>
        <begin position="411"/>
        <end position="431"/>
    </location>
</feature>
<feature type="transmembrane region" description="Helical" evidence="8">
    <location>
        <begin position="443"/>
        <end position="461"/>
    </location>
</feature>
<reference evidence="10" key="2">
    <citation type="submission" date="2014-05" db="EMBL/GenBank/DDBJ databases">
        <title>Draft genome sequence of Virgibacillus massiliensis Vm-5.</title>
        <authorList>
            <person name="Khelaifia S."/>
            <person name="Croce O."/>
            <person name="Lagier J.C."/>
            <person name="Raoult D."/>
        </authorList>
    </citation>
    <scope>NUCLEOTIDE SEQUENCE [LARGE SCALE GENOMIC DNA]</scope>
    <source>
        <strain evidence="10">Vm-5</strain>
    </source>
</reference>
<keyword evidence="10" id="KW-1185">Reference proteome</keyword>
<name>A0A024Q814_9BACI</name>
<dbReference type="Gene3D" id="1.20.1730.10">
    <property type="entry name" value="Sodium/glucose cotransporter"/>
    <property type="match status" value="1"/>
</dbReference>
<evidence type="ECO:0000256" key="3">
    <source>
        <dbReference type="ARBA" id="ARBA00022448"/>
    </source>
</evidence>
<dbReference type="CDD" id="cd10322">
    <property type="entry name" value="SLC5sbd"/>
    <property type="match status" value="1"/>
</dbReference>
<evidence type="ECO:0000256" key="8">
    <source>
        <dbReference type="SAM" id="Phobius"/>
    </source>
</evidence>
<feature type="transmembrane region" description="Helical" evidence="8">
    <location>
        <begin position="384"/>
        <end position="404"/>
    </location>
</feature>
<keyword evidence="5 8" id="KW-1133">Transmembrane helix</keyword>
<keyword evidence="4 8" id="KW-0812">Transmembrane</keyword>
<keyword evidence="6 8" id="KW-0472">Membrane</keyword>
<protein>
    <submittedName>
        <fullName evidence="9">Pantothenate permease</fullName>
    </submittedName>
</protein>
<evidence type="ECO:0000256" key="6">
    <source>
        <dbReference type="ARBA" id="ARBA00023136"/>
    </source>
</evidence>
<dbReference type="Proteomes" id="UP000028875">
    <property type="component" value="Unassembled WGS sequence"/>
</dbReference>
<feature type="transmembrane region" description="Helical" evidence="8">
    <location>
        <begin position="126"/>
        <end position="148"/>
    </location>
</feature>
<feature type="transmembrane region" description="Helical" evidence="8">
    <location>
        <begin position="6"/>
        <end position="27"/>
    </location>
</feature>
<feature type="transmembrane region" description="Helical" evidence="8">
    <location>
        <begin position="360"/>
        <end position="378"/>
    </location>
</feature>
<feature type="transmembrane region" description="Helical" evidence="8">
    <location>
        <begin position="261"/>
        <end position="283"/>
    </location>
</feature>
<sequence>MMVENQIIYLVFFLLFLLFMVCIGIWVTRKVQTGEDFLMGGRGLGPILLIGTTVATAVGTGSSMGAVQTAYEQGWAGAFFGIGLGIGMITLVLLFSDARDKNFMTFSEELSYYFGASKVIKGAMSIILYLAEVGWLGTHILGGSIYLGWITGLDPTTAKIVTAVGFGLYTIIGGYLAVVYTDVVQSIILFIGFTLLAILSFIRVGGFAGLSEGLPREMTTFLGVQEAGLIPGLSLILVTVVAVLVIPAYRHRIYSGKNAIVVKKSFIISGIVAVLFSIFPTIIGLSSRLLNPTMSDTAFAFPYMITEVFPIWIGAFLLVAGLAATMSSGDSDAIAGTTILVRDVYQVISGKLPSRKKTILFSRIGLMITIGLALLFIIGTTNIISYITNMSSTIMTGLLVAALLGKYWRRATWQGGIASLIGGSGTSFTIISNENFIEFWGNPVIPSLIVSFLAGLIVSYCSPKKKITNDEALKKLEEEREIFNNVG</sequence>
<comment type="subcellular location">
    <subcellularLocation>
        <location evidence="1">Membrane</location>
        <topology evidence="1">Multi-pass membrane protein</topology>
    </subcellularLocation>
</comment>
<feature type="transmembrane region" description="Helical" evidence="8">
    <location>
        <begin position="160"/>
        <end position="180"/>
    </location>
</feature>
<dbReference type="Pfam" id="PF00474">
    <property type="entry name" value="SSF"/>
    <property type="match status" value="1"/>
</dbReference>